<keyword evidence="14" id="KW-0053">Apoptosis</keyword>
<reference evidence="32" key="1">
    <citation type="thesis" date="2021" institute="BYU ScholarsArchive" country="Provo, UT, USA">
        <title>Applications of and Algorithms for Genome Assembly and Genomic Analyses with an Emphasis on Marine Teleosts.</title>
        <authorList>
            <person name="Pickett B.D."/>
        </authorList>
    </citation>
    <scope>NUCLEOTIDE SEQUENCE</scope>
    <source>
        <strain evidence="32">HI-2016</strain>
    </source>
</reference>
<evidence type="ECO:0000256" key="12">
    <source>
        <dbReference type="ARBA" id="ARBA00022525"/>
    </source>
</evidence>
<evidence type="ECO:0000256" key="6">
    <source>
        <dbReference type="ARBA" id="ARBA00004613"/>
    </source>
</evidence>
<keyword evidence="16" id="KW-0735">Signal-anchor</keyword>
<dbReference type="GO" id="GO:0006955">
    <property type="term" value="P:immune response"/>
    <property type="evidence" value="ECO:0007669"/>
    <property type="project" value="InterPro"/>
</dbReference>
<evidence type="ECO:0000256" key="26">
    <source>
        <dbReference type="ARBA" id="ARBA00030913"/>
    </source>
</evidence>
<dbReference type="PRINTS" id="PR01681">
    <property type="entry name" value="FASLIGAND"/>
</dbReference>
<dbReference type="SUPFAM" id="SSF49842">
    <property type="entry name" value="TNF-like"/>
    <property type="match status" value="1"/>
</dbReference>
<evidence type="ECO:0000256" key="25">
    <source>
        <dbReference type="ARBA" id="ARBA00023329"/>
    </source>
</evidence>
<comment type="subunit">
    <text evidence="28">Homotrimer. Interacts with ARHGAP9, BAIAP2L1, BTK, CACNB3, CACNB4, CRK, DLG2, DNMBP, DOCK4, EPS8L3, FGR, FYB1, FYN, HCK, ITK, ITSN2, KALRN, LYN, MACC1, MIA, MPP4, MYO15A, NCF1, NCK1, NCK2, NCKIPSD, OSTF1, PIK3R1, PSTPIP1, RIMBP3C, SAMSN1, SH3GL3, SH3PXD2B, SH3PXD2A, SH3RF2, SKAP2, SNX33, SNX9, SORBS3, SPTA1, SRC, SRGAP1, SRGAP2, SRGAP3, TEC, TJP3 and YES1.</text>
</comment>
<keyword evidence="9" id="KW-1003">Cell membrane</keyword>
<evidence type="ECO:0000313" key="32">
    <source>
        <dbReference type="EMBL" id="KAG9350955.1"/>
    </source>
</evidence>
<dbReference type="Gene3D" id="2.60.120.40">
    <property type="match status" value="1"/>
</dbReference>
<keyword evidence="19 30" id="KW-0472">Membrane</keyword>
<keyword evidence="22" id="KW-0325">Glycoprotein</keyword>
<evidence type="ECO:0000256" key="15">
    <source>
        <dbReference type="ARBA" id="ARBA00022843"/>
    </source>
</evidence>
<dbReference type="GO" id="GO:0005125">
    <property type="term" value="F:cytokine activity"/>
    <property type="evidence" value="ECO:0007669"/>
    <property type="project" value="UniProtKB-KW"/>
</dbReference>
<comment type="function">
    <text evidence="27">Induces FAS-mediated activation of NF-kappa-B, initiating non-apoptotic signaling pathways. Can induce apoptosis but does not appear to be essential for this process.</text>
</comment>
<dbReference type="GO" id="GO:0005164">
    <property type="term" value="F:tumor necrosis factor receptor binding"/>
    <property type="evidence" value="ECO:0007669"/>
    <property type="project" value="InterPro"/>
</dbReference>
<keyword evidence="12" id="KW-0964">Secreted</keyword>
<evidence type="ECO:0000256" key="11">
    <source>
        <dbReference type="ARBA" id="ARBA00022514"/>
    </source>
</evidence>
<keyword evidence="13 30" id="KW-0812">Transmembrane</keyword>
<dbReference type="PANTHER" id="PTHR11471:SF33">
    <property type="entry name" value="TUMOR NECROSIS FACTOR LIGAND SUPERFAMILY MEMBER 6"/>
    <property type="match status" value="1"/>
</dbReference>
<dbReference type="GO" id="GO:0008625">
    <property type="term" value="P:extrinsic apoptotic signaling pathway via death domain receptors"/>
    <property type="evidence" value="ECO:0007669"/>
    <property type="project" value="UniProtKB-ARBA"/>
</dbReference>
<comment type="function">
    <text evidence="1">Cytoplasmic form induces gene transcription inhibition.</text>
</comment>
<protein>
    <recommendedName>
        <fullName evidence="8">Tumor necrosis factor ligand superfamily member 6</fullName>
    </recommendedName>
    <alternativeName>
        <fullName evidence="26">Fas antigen ligand</fullName>
    </alternativeName>
</protein>
<comment type="similarity">
    <text evidence="7">Belongs to the tumor necrosis factor family.</text>
</comment>
<evidence type="ECO:0000256" key="9">
    <source>
        <dbReference type="ARBA" id="ARBA00022475"/>
    </source>
</evidence>
<evidence type="ECO:0000256" key="29">
    <source>
        <dbReference type="SAM" id="MobiDB-lite"/>
    </source>
</evidence>
<feature type="compositionally biased region" description="Polar residues" evidence="29">
    <location>
        <begin position="89"/>
        <end position="103"/>
    </location>
</feature>
<comment type="caution">
    <text evidence="32">The sequence shown here is derived from an EMBL/GenBank/DDBJ whole genome shotgun (WGS) entry which is preliminary data.</text>
</comment>
<comment type="subcellular location">
    <subcellularLocation>
        <location evidence="5">Cell membrane</location>
        <topology evidence="5">Single-pass type II membrane protein</topology>
    </subcellularLocation>
    <subcellularLocation>
        <location evidence="4">Cytoplasmic vesicle lumen</location>
    </subcellularLocation>
    <subcellularLocation>
        <location evidence="3">Lysosome lumen</location>
    </subcellularLocation>
    <subcellularLocation>
        <location evidence="2">Nucleus</location>
    </subcellularLocation>
    <subcellularLocation>
        <location evidence="6">Secreted</location>
    </subcellularLocation>
</comment>
<keyword evidence="17 30" id="KW-1133">Transmembrane helix</keyword>
<dbReference type="FunFam" id="2.60.120.40:FF:000017">
    <property type="entry name" value="Tumor necrosis factor ligand superfamily member 6"/>
    <property type="match status" value="1"/>
</dbReference>
<evidence type="ECO:0000256" key="22">
    <source>
        <dbReference type="ARBA" id="ARBA00023180"/>
    </source>
</evidence>
<dbReference type="Pfam" id="PF00229">
    <property type="entry name" value="TNF"/>
    <property type="match status" value="1"/>
</dbReference>
<feature type="transmembrane region" description="Helical" evidence="30">
    <location>
        <begin position="50"/>
        <end position="72"/>
    </location>
</feature>
<dbReference type="InterPro" id="IPR028326">
    <property type="entry name" value="FASL"/>
</dbReference>
<dbReference type="GO" id="GO:0060205">
    <property type="term" value="C:cytoplasmic vesicle lumen"/>
    <property type="evidence" value="ECO:0007669"/>
    <property type="project" value="UniProtKB-SubCell"/>
</dbReference>
<proteinExistence type="inferred from homology"/>
<evidence type="ECO:0000256" key="14">
    <source>
        <dbReference type="ARBA" id="ARBA00022703"/>
    </source>
</evidence>
<dbReference type="InterPro" id="IPR006052">
    <property type="entry name" value="TNF_dom"/>
</dbReference>
<keyword evidence="10" id="KW-0678">Repressor</keyword>
<dbReference type="Proteomes" id="UP000824540">
    <property type="component" value="Unassembled WGS sequence"/>
</dbReference>
<dbReference type="PANTHER" id="PTHR11471">
    <property type="entry name" value="TUMOR NECROSIS FACTOR FAMILY MEMBER"/>
    <property type="match status" value="1"/>
</dbReference>
<evidence type="ECO:0000256" key="21">
    <source>
        <dbReference type="ARBA" id="ARBA00023163"/>
    </source>
</evidence>
<evidence type="ECO:0000256" key="2">
    <source>
        <dbReference type="ARBA" id="ARBA00004123"/>
    </source>
</evidence>
<keyword evidence="18" id="KW-0805">Transcription regulation</keyword>
<keyword evidence="21" id="KW-0804">Transcription</keyword>
<dbReference type="InterPro" id="IPR008983">
    <property type="entry name" value="Tumour_necrosis_fac-like_dom"/>
</dbReference>
<keyword evidence="25" id="KW-0968">Cytoplasmic vesicle</keyword>
<evidence type="ECO:0000256" key="24">
    <source>
        <dbReference type="ARBA" id="ARBA00023242"/>
    </source>
</evidence>
<sequence length="257" mass="29022">MNPSSGCAYPPVFVVDGHGPQPPMPNPGLVPCWTFPPAVVKRKKKGCDEACVVTVVALILFLILAALGYGTYQILKLQTELRQLRKEMATQQEGPSPQRQTGPQEVEIDKKETRQAAHLIARIEKPPSSLKTLHWEPSHGRAFTSGVEYRDGGLRINETGLYYVYSRVQFQDKRCTLKDSLSHTVFRKREGDKPLVLLEGHRMGFCRSEGKEHQWSSSSQLGAVLELRSQDWVFVNVSHPMQLSYDHNANYFGLYKL</sequence>
<evidence type="ECO:0000256" key="17">
    <source>
        <dbReference type="ARBA" id="ARBA00022989"/>
    </source>
</evidence>
<dbReference type="SMART" id="SM00207">
    <property type="entry name" value="TNF"/>
    <property type="match status" value="1"/>
</dbReference>
<evidence type="ECO:0000256" key="30">
    <source>
        <dbReference type="SAM" id="Phobius"/>
    </source>
</evidence>
<keyword evidence="24" id="KW-0539">Nucleus</keyword>
<keyword evidence="15" id="KW-0832">Ubl conjugation</keyword>
<keyword evidence="23" id="KW-0458">Lysosome</keyword>
<dbReference type="OrthoDB" id="5983780at2759"/>
<evidence type="ECO:0000256" key="3">
    <source>
        <dbReference type="ARBA" id="ARBA00004227"/>
    </source>
</evidence>
<dbReference type="PROSITE" id="PS50049">
    <property type="entry name" value="THD_2"/>
    <property type="match status" value="1"/>
</dbReference>
<evidence type="ECO:0000256" key="5">
    <source>
        <dbReference type="ARBA" id="ARBA00004401"/>
    </source>
</evidence>
<dbReference type="GO" id="GO:0005615">
    <property type="term" value="C:extracellular space"/>
    <property type="evidence" value="ECO:0007669"/>
    <property type="project" value="UniProtKB-KW"/>
</dbReference>
<evidence type="ECO:0000256" key="18">
    <source>
        <dbReference type="ARBA" id="ARBA00023015"/>
    </source>
</evidence>
<evidence type="ECO:0000256" key="23">
    <source>
        <dbReference type="ARBA" id="ARBA00023228"/>
    </source>
</evidence>
<dbReference type="GO" id="GO:0043202">
    <property type="term" value="C:lysosomal lumen"/>
    <property type="evidence" value="ECO:0007669"/>
    <property type="project" value="UniProtKB-SubCell"/>
</dbReference>
<keyword evidence="20" id="KW-1015">Disulfide bond</keyword>
<dbReference type="EMBL" id="JAFBMS010000007">
    <property type="protein sequence ID" value="KAG9350955.1"/>
    <property type="molecule type" value="Genomic_DNA"/>
</dbReference>
<keyword evidence="33" id="KW-1185">Reference proteome</keyword>
<evidence type="ECO:0000256" key="19">
    <source>
        <dbReference type="ARBA" id="ARBA00023136"/>
    </source>
</evidence>
<feature type="domain" description="THD" evidence="31">
    <location>
        <begin position="115"/>
        <end position="257"/>
    </location>
</feature>
<accession>A0A8T2PEK1</accession>
<evidence type="ECO:0000256" key="8">
    <source>
        <dbReference type="ARBA" id="ARBA00018020"/>
    </source>
</evidence>
<evidence type="ECO:0000256" key="27">
    <source>
        <dbReference type="ARBA" id="ARBA00045660"/>
    </source>
</evidence>
<feature type="region of interest" description="Disordered" evidence="29">
    <location>
        <begin position="88"/>
        <end position="108"/>
    </location>
</feature>
<evidence type="ECO:0000313" key="33">
    <source>
        <dbReference type="Proteomes" id="UP000824540"/>
    </source>
</evidence>
<evidence type="ECO:0000259" key="31">
    <source>
        <dbReference type="PROSITE" id="PS50049"/>
    </source>
</evidence>
<dbReference type="GO" id="GO:0005634">
    <property type="term" value="C:nucleus"/>
    <property type="evidence" value="ECO:0007669"/>
    <property type="project" value="UniProtKB-SubCell"/>
</dbReference>
<dbReference type="GO" id="GO:0043123">
    <property type="term" value="P:positive regulation of canonical NF-kappaB signal transduction"/>
    <property type="evidence" value="ECO:0007669"/>
    <property type="project" value="TreeGrafter"/>
</dbReference>
<gene>
    <name evidence="32" type="ORF">JZ751_024844</name>
</gene>
<dbReference type="CDD" id="cd00184">
    <property type="entry name" value="TNF"/>
    <property type="match status" value="1"/>
</dbReference>
<evidence type="ECO:0000256" key="16">
    <source>
        <dbReference type="ARBA" id="ARBA00022968"/>
    </source>
</evidence>
<evidence type="ECO:0000256" key="28">
    <source>
        <dbReference type="ARBA" id="ARBA00047144"/>
    </source>
</evidence>
<evidence type="ECO:0000256" key="10">
    <source>
        <dbReference type="ARBA" id="ARBA00022491"/>
    </source>
</evidence>
<name>A0A8T2PEK1_9TELE</name>
<evidence type="ECO:0000256" key="13">
    <source>
        <dbReference type="ARBA" id="ARBA00022692"/>
    </source>
</evidence>
<evidence type="ECO:0000256" key="1">
    <source>
        <dbReference type="ARBA" id="ARBA00003149"/>
    </source>
</evidence>
<evidence type="ECO:0000256" key="20">
    <source>
        <dbReference type="ARBA" id="ARBA00023157"/>
    </source>
</evidence>
<dbReference type="AlphaFoldDB" id="A0A8T2PEK1"/>
<organism evidence="32 33">
    <name type="scientific">Albula glossodonta</name>
    <name type="common">roundjaw bonefish</name>
    <dbReference type="NCBI Taxonomy" id="121402"/>
    <lineage>
        <taxon>Eukaryota</taxon>
        <taxon>Metazoa</taxon>
        <taxon>Chordata</taxon>
        <taxon>Craniata</taxon>
        <taxon>Vertebrata</taxon>
        <taxon>Euteleostomi</taxon>
        <taxon>Actinopterygii</taxon>
        <taxon>Neopterygii</taxon>
        <taxon>Teleostei</taxon>
        <taxon>Albuliformes</taxon>
        <taxon>Albulidae</taxon>
        <taxon>Albula</taxon>
    </lineage>
</organism>
<evidence type="ECO:0000256" key="7">
    <source>
        <dbReference type="ARBA" id="ARBA00008670"/>
    </source>
</evidence>
<keyword evidence="11" id="KW-0202">Cytokine</keyword>
<dbReference type="GO" id="GO:0005886">
    <property type="term" value="C:plasma membrane"/>
    <property type="evidence" value="ECO:0007669"/>
    <property type="project" value="UniProtKB-SubCell"/>
</dbReference>
<evidence type="ECO:0000256" key="4">
    <source>
        <dbReference type="ARBA" id="ARBA00004321"/>
    </source>
</evidence>